<gene>
    <name evidence="3" type="ORF">PoB_001313100</name>
</gene>
<organism evidence="3 4">
    <name type="scientific">Plakobranchus ocellatus</name>
    <dbReference type="NCBI Taxonomy" id="259542"/>
    <lineage>
        <taxon>Eukaryota</taxon>
        <taxon>Metazoa</taxon>
        <taxon>Spiralia</taxon>
        <taxon>Lophotrochozoa</taxon>
        <taxon>Mollusca</taxon>
        <taxon>Gastropoda</taxon>
        <taxon>Heterobranchia</taxon>
        <taxon>Euthyneura</taxon>
        <taxon>Panpulmonata</taxon>
        <taxon>Sacoglossa</taxon>
        <taxon>Placobranchoidea</taxon>
        <taxon>Plakobranchidae</taxon>
        <taxon>Plakobranchus</taxon>
    </lineage>
</organism>
<dbReference type="PANTHER" id="PTHR46623:SF6">
    <property type="entry name" value="ALPHA_BETA-HYDROLASES SUPERFAMILY PROTEIN"/>
    <property type="match status" value="1"/>
</dbReference>
<protein>
    <submittedName>
        <fullName evidence="3">Carboxymethylenebutenolidase</fullName>
    </submittedName>
</protein>
<dbReference type="InterPro" id="IPR051049">
    <property type="entry name" value="Dienelactone_hydrolase-like"/>
</dbReference>
<accession>A0AAV3YT96</accession>
<comment type="caution">
    <text evidence="3">The sequence shown here is derived from an EMBL/GenBank/DDBJ whole genome shotgun (WGS) entry which is preliminary data.</text>
</comment>
<proteinExistence type="predicted"/>
<evidence type="ECO:0000313" key="4">
    <source>
        <dbReference type="Proteomes" id="UP000735302"/>
    </source>
</evidence>
<reference evidence="3 4" key="1">
    <citation type="journal article" date="2021" name="Elife">
        <title>Chloroplast acquisition without the gene transfer in kleptoplastic sea slugs, Plakobranchus ocellatus.</title>
        <authorList>
            <person name="Maeda T."/>
            <person name="Takahashi S."/>
            <person name="Yoshida T."/>
            <person name="Shimamura S."/>
            <person name="Takaki Y."/>
            <person name="Nagai Y."/>
            <person name="Toyoda A."/>
            <person name="Suzuki Y."/>
            <person name="Arimoto A."/>
            <person name="Ishii H."/>
            <person name="Satoh N."/>
            <person name="Nishiyama T."/>
            <person name="Hasebe M."/>
            <person name="Maruyama T."/>
            <person name="Minagawa J."/>
            <person name="Obokata J."/>
            <person name="Shigenobu S."/>
        </authorList>
    </citation>
    <scope>NUCLEOTIDE SEQUENCE [LARGE SCALE GENOMIC DNA]</scope>
</reference>
<feature type="transmembrane region" description="Helical" evidence="1">
    <location>
        <begin position="137"/>
        <end position="156"/>
    </location>
</feature>
<keyword evidence="1" id="KW-0812">Transmembrane</keyword>
<name>A0AAV3YT96_9GAST</name>
<evidence type="ECO:0000313" key="3">
    <source>
        <dbReference type="EMBL" id="GFN86625.1"/>
    </source>
</evidence>
<evidence type="ECO:0000256" key="1">
    <source>
        <dbReference type="SAM" id="Phobius"/>
    </source>
</evidence>
<dbReference type="PANTHER" id="PTHR46623">
    <property type="entry name" value="CARBOXYMETHYLENEBUTENOLIDASE-RELATED"/>
    <property type="match status" value="1"/>
</dbReference>
<dbReference type="Pfam" id="PF01738">
    <property type="entry name" value="DLH"/>
    <property type="match status" value="2"/>
</dbReference>
<dbReference type="EMBL" id="BLXT01001552">
    <property type="protein sequence ID" value="GFN86625.1"/>
    <property type="molecule type" value="Genomic_DNA"/>
</dbReference>
<dbReference type="SUPFAM" id="SSF53474">
    <property type="entry name" value="alpha/beta-Hydrolases"/>
    <property type="match status" value="2"/>
</dbReference>
<dbReference type="Gene3D" id="3.40.50.1820">
    <property type="entry name" value="alpha/beta hydrolase"/>
    <property type="match status" value="2"/>
</dbReference>
<feature type="domain" description="Dienelactone hydrolase" evidence="2">
    <location>
        <begin position="51"/>
        <end position="253"/>
    </location>
</feature>
<dbReference type="GO" id="GO:0016787">
    <property type="term" value="F:hydrolase activity"/>
    <property type="evidence" value="ECO:0007669"/>
    <property type="project" value="InterPro"/>
</dbReference>
<feature type="domain" description="Dienelactone hydrolase" evidence="2">
    <location>
        <begin position="284"/>
        <end position="484"/>
    </location>
</feature>
<sequence length="553" mass="61146">MPRSSYNLTRAPKKEDKIVQTKQFSKMDALSQTSVECPSENKAGPVPAILTGNPKTTQSGIIVLQEWWGLNDQIRDCGKDISVGAKTVTIVPDLYRGKMTTDNEEAGHLMGNLDWQGAVADIRACAKYLKKLGCKKVGVTGFCMGGALAFAGAALVPEIDAAAPFYGIPGSQLCDVTTIKIPVQCHFAEKDDTKGFASPDEWKPLKTKLEANLEHLEFHSYNAPHAFTSKISPNYNRVCQELAFKRMFKFFKRNLAEEATSTSKKVECTSENKAGPVPAILTGDPKTTPRGIIVLQEWWGLNDQIQDCGRDISVGAKAVTIVPDLYRGKMTTDHEEAGHFMNDLDWLGAVADIRACAIYLKEQGCKKVGVTGFCMGGALAFAGAALVPEIDAAAPFYGIPGSQLCDVTTIKIPVQCHFAEKDDTKGFASPDEWKPLKTKLKAKLKDLQFHSYDAPHAFTSKISPNYNQACQELAFKRMFEFFAKNLEEKSTTSCSCSIYESASLSRQQNLLETFTKARLKRLKFHRNVAQSAFRQRRRIEDTIKPLVRMLNKV</sequence>
<dbReference type="InterPro" id="IPR029058">
    <property type="entry name" value="AB_hydrolase_fold"/>
</dbReference>
<keyword evidence="1" id="KW-1133">Transmembrane helix</keyword>
<keyword evidence="1" id="KW-0472">Membrane</keyword>
<dbReference type="AlphaFoldDB" id="A0AAV3YT96"/>
<evidence type="ECO:0000259" key="2">
    <source>
        <dbReference type="Pfam" id="PF01738"/>
    </source>
</evidence>
<dbReference type="InterPro" id="IPR002925">
    <property type="entry name" value="Dienelactn_hydro"/>
</dbReference>
<keyword evidence="4" id="KW-1185">Reference proteome</keyword>
<dbReference type="Proteomes" id="UP000735302">
    <property type="component" value="Unassembled WGS sequence"/>
</dbReference>